<organism evidence="2 3">
    <name type="scientific">Chionoecetes opilio</name>
    <name type="common">Atlantic snow crab</name>
    <name type="synonym">Cancer opilio</name>
    <dbReference type="NCBI Taxonomy" id="41210"/>
    <lineage>
        <taxon>Eukaryota</taxon>
        <taxon>Metazoa</taxon>
        <taxon>Ecdysozoa</taxon>
        <taxon>Arthropoda</taxon>
        <taxon>Crustacea</taxon>
        <taxon>Multicrustacea</taxon>
        <taxon>Malacostraca</taxon>
        <taxon>Eumalacostraca</taxon>
        <taxon>Eucarida</taxon>
        <taxon>Decapoda</taxon>
        <taxon>Pleocyemata</taxon>
        <taxon>Brachyura</taxon>
        <taxon>Eubrachyura</taxon>
        <taxon>Majoidea</taxon>
        <taxon>Majidae</taxon>
        <taxon>Chionoecetes</taxon>
    </lineage>
</organism>
<comment type="caution">
    <text evidence="2">The sequence shown here is derived from an EMBL/GenBank/DDBJ whole genome shotgun (WGS) entry which is preliminary data.</text>
</comment>
<accession>A0A8J4YKD8</accession>
<evidence type="ECO:0000313" key="2">
    <source>
        <dbReference type="EMBL" id="KAG0728830.1"/>
    </source>
</evidence>
<feature type="compositionally biased region" description="Basic residues" evidence="1">
    <location>
        <begin position="1"/>
        <end position="13"/>
    </location>
</feature>
<gene>
    <name evidence="2" type="ORF">GWK47_031664</name>
</gene>
<evidence type="ECO:0000313" key="3">
    <source>
        <dbReference type="Proteomes" id="UP000770661"/>
    </source>
</evidence>
<feature type="compositionally biased region" description="Basic residues" evidence="1">
    <location>
        <begin position="105"/>
        <end position="116"/>
    </location>
</feature>
<feature type="compositionally biased region" description="Basic and acidic residues" evidence="1">
    <location>
        <begin position="286"/>
        <end position="297"/>
    </location>
</feature>
<protein>
    <submittedName>
        <fullName evidence="2">Uncharacterized protein</fullName>
    </submittedName>
</protein>
<feature type="region of interest" description="Disordered" evidence="1">
    <location>
        <begin position="1"/>
        <end position="26"/>
    </location>
</feature>
<feature type="compositionally biased region" description="Basic and acidic residues" evidence="1">
    <location>
        <begin position="132"/>
        <end position="145"/>
    </location>
</feature>
<proteinExistence type="predicted"/>
<dbReference type="Proteomes" id="UP000770661">
    <property type="component" value="Unassembled WGS sequence"/>
</dbReference>
<keyword evidence="3" id="KW-1185">Reference proteome</keyword>
<name>A0A8J4YKD8_CHIOP</name>
<dbReference type="EMBL" id="JACEEZ010001818">
    <property type="protein sequence ID" value="KAG0728830.1"/>
    <property type="molecule type" value="Genomic_DNA"/>
</dbReference>
<sequence length="297" mass="32883">MWRPRRIRGRQRRPFLGSPGRIDPVTLQRKSPRCLRGADGAPDWRIFWPGTCTRFHGPQHPRKTRVTTDNGRNYISAFERFPAPPPSTPIDQEKNAPTINPPLHGGRRRGPPRNKGPRAVFRNLVQGPKPVEPAKGRQSGRKEGGPRGQRLKTMWRPGGTAIRFLSPREARPGQARGQDRHQKRSCPSRGLASRQQGHRVIKGLHGEPSPGPHALRGGAPGGPSKTQPGARGETGDTYGARRPSPGFFQKIRRPSTGETFDGQATHPAHTLHAINTPTRRPTPPSRKGDREMVDLQA</sequence>
<evidence type="ECO:0000256" key="1">
    <source>
        <dbReference type="SAM" id="MobiDB-lite"/>
    </source>
</evidence>
<dbReference type="AlphaFoldDB" id="A0A8J4YKD8"/>
<feature type="region of interest" description="Disordered" evidence="1">
    <location>
        <begin position="81"/>
        <end position="297"/>
    </location>
</feature>
<reference evidence="2" key="1">
    <citation type="submission" date="2020-07" db="EMBL/GenBank/DDBJ databases">
        <title>The High-quality genome of the commercially important snow crab, Chionoecetes opilio.</title>
        <authorList>
            <person name="Jeong J.-H."/>
            <person name="Ryu S."/>
        </authorList>
    </citation>
    <scope>NUCLEOTIDE SEQUENCE</scope>
    <source>
        <strain evidence="2">MADBK_172401_WGS</strain>
        <tissue evidence="2">Digestive gland</tissue>
    </source>
</reference>